<dbReference type="SUPFAM" id="SSF54523">
    <property type="entry name" value="Pili subunits"/>
    <property type="match status" value="1"/>
</dbReference>
<dbReference type="InterPro" id="IPR045584">
    <property type="entry name" value="Pilin-like"/>
</dbReference>
<evidence type="ECO:0000313" key="2">
    <source>
        <dbReference type="Proteomes" id="UP000593994"/>
    </source>
</evidence>
<accession>A0A7S7LTK9</accession>
<protein>
    <submittedName>
        <fullName evidence="1">Type II secretion system protein</fullName>
    </submittedName>
</protein>
<dbReference type="RefSeq" id="WP_194368403.1">
    <property type="nucleotide sequence ID" value="NZ_CP054492.1"/>
</dbReference>
<keyword evidence="2" id="KW-1185">Reference proteome</keyword>
<dbReference type="InterPro" id="IPR012902">
    <property type="entry name" value="N_methyl_site"/>
</dbReference>
<dbReference type="NCBIfam" id="TIGR02532">
    <property type="entry name" value="IV_pilin_GFxxxE"/>
    <property type="match status" value="1"/>
</dbReference>
<name>A0A7S7LTK9_9BACT</name>
<reference evidence="1 2" key="1">
    <citation type="submission" date="2020-05" db="EMBL/GenBank/DDBJ databases">
        <title>Sulfurimonas marisnigri, sp. nov., and Sulfurimonas baltica, sp. nov., manganese oxide reducing chemolithoautotrophs of the class Epsilonproteobacteria isolated from the pelagic redoxclines of the Black and Baltic Seas and emended description of the genus Sulfurimonas.</title>
        <authorList>
            <person name="Henkel J.V."/>
            <person name="Laudan C."/>
            <person name="Werner J."/>
            <person name="Neu T."/>
            <person name="Plewe S."/>
            <person name="Sproer C."/>
            <person name="Bunk B."/>
            <person name="Schulz-Vogt H.N."/>
        </authorList>
    </citation>
    <scope>NUCLEOTIDE SEQUENCE [LARGE SCALE GENOMIC DNA]</scope>
    <source>
        <strain evidence="1 2">GD2</strain>
    </source>
</reference>
<proteinExistence type="predicted"/>
<dbReference type="Proteomes" id="UP000593994">
    <property type="component" value="Chromosome"/>
</dbReference>
<gene>
    <name evidence="1" type="ORF">HUE88_09145</name>
</gene>
<dbReference type="AlphaFoldDB" id="A0A7S7LTK9"/>
<organism evidence="1 2">
    <name type="scientific">Candidatus Sulfurimonas baltica</name>
    <dbReference type="NCBI Taxonomy" id="2740404"/>
    <lineage>
        <taxon>Bacteria</taxon>
        <taxon>Pseudomonadati</taxon>
        <taxon>Campylobacterota</taxon>
        <taxon>Epsilonproteobacteria</taxon>
        <taxon>Campylobacterales</taxon>
        <taxon>Sulfurimonadaceae</taxon>
        <taxon>Sulfurimonas</taxon>
    </lineage>
</organism>
<dbReference type="KEGG" id="sbal:HUE88_09145"/>
<evidence type="ECO:0000313" key="1">
    <source>
        <dbReference type="EMBL" id="QOY51291.1"/>
    </source>
</evidence>
<dbReference type="EMBL" id="CP054492">
    <property type="protein sequence ID" value="QOY51291.1"/>
    <property type="molecule type" value="Genomic_DNA"/>
</dbReference>
<sequence length="215" mass="23061">MTRSHNKIGMRKGISLMEMLVAIILLGILSSVGFTYYKNYYDTSLAAKQIKVAIILDQAAQLKNGLELYNVKTGIDAITSVDANASTGLELLVAQSIITSVPARVPDMSAYGWRVSTSVSDINSTFLTTQGDTDTEDQFLTYNLDGDATGSDRQDFCNALNNIASNGVILYTAVEASLGTTLSLGAAQGNNTFFCWDSNVTTGAGQQLVFLTKIQ</sequence>